<dbReference type="Pfam" id="PF00126">
    <property type="entry name" value="HTH_1"/>
    <property type="match status" value="1"/>
</dbReference>
<protein>
    <submittedName>
        <fullName evidence="3">LysR family transcriptional regulator</fullName>
    </submittedName>
</protein>
<comment type="caution">
    <text evidence="3">The sequence shown here is derived from an EMBL/GenBank/DDBJ whole genome shotgun (WGS) entry which is preliminary data.</text>
</comment>
<evidence type="ECO:0000259" key="2">
    <source>
        <dbReference type="PROSITE" id="PS50931"/>
    </source>
</evidence>
<keyword evidence="4" id="KW-1185">Reference proteome</keyword>
<dbReference type="InterPro" id="IPR058163">
    <property type="entry name" value="LysR-type_TF_proteobact-type"/>
</dbReference>
<dbReference type="InterPro" id="IPR000847">
    <property type="entry name" value="LysR_HTH_N"/>
</dbReference>
<sequence>MDKLRTLKTFICVAQQASFAEAARQLDMSAASVSRAVAALEAQLGVQRLRRTTRSVRLTQEGVDFLARCQAGITEIESAYEIARSGQSGPRGTMTRAARVSFHEGYIDTAPAGAL</sequence>
<dbReference type="InterPro" id="IPR036390">
    <property type="entry name" value="WH_DNA-bd_sf"/>
</dbReference>
<evidence type="ECO:0000313" key="3">
    <source>
        <dbReference type="EMBL" id="MCK0538417.1"/>
    </source>
</evidence>
<feature type="domain" description="HTH lysR-type" evidence="2">
    <location>
        <begin position="1"/>
        <end position="59"/>
    </location>
</feature>
<evidence type="ECO:0000256" key="1">
    <source>
        <dbReference type="ARBA" id="ARBA00009437"/>
    </source>
</evidence>
<evidence type="ECO:0000313" key="4">
    <source>
        <dbReference type="Proteomes" id="UP001165524"/>
    </source>
</evidence>
<dbReference type="Proteomes" id="UP001165524">
    <property type="component" value="Unassembled WGS sequence"/>
</dbReference>
<dbReference type="SUPFAM" id="SSF46785">
    <property type="entry name" value="Winged helix' DNA-binding domain"/>
    <property type="match status" value="1"/>
</dbReference>
<proteinExistence type="inferred from homology"/>
<reference evidence="3" key="1">
    <citation type="submission" date="2022-04" db="EMBL/GenBank/DDBJ databases">
        <title>Alcanivorax sp. CY1518 draft genome sequence.</title>
        <authorList>
            <person name="Zhao G."/>
            <person name="An M."/>
        </authorList>
    </citation>
    <scope>NUCLEOTIDE SEQUENCE</scope>
    <source>
        <strain evidence="3">CY1518</strain>
    </source>
</reference>
<dbReference type="InterPro" id="IPR036388">
    <property type="entry name" value="WH-like_DNA-bd_sf"/>
</dbReference>
<gene>
    <name evidence="3" type="ORF">MU846_11915</name>
</gene>
<accession>A0ABT0E9A1</accession>
<dbReference type="EMBL" id="JALKII010000008">
    <property type="protein sequence ID" value="MCK0538417.1"/>
    <property type="molecule type" value="Genomic_DNA"/>
</dbReference>
<dbReference type="PANTHER" id="PTHR30537">
    <property type="entry name" value="HTH-TYPE TRANSCRIPTIONAL REGULATOR"/>
    <property type="match status" value="1"/>
</dbReference>
<comment type="similarity">
    <text evidence="1">Belongs to the LysR transcriptional regulatory family.</text>
</comment>
<dbReference type="RefSeq" id="WP_246953077.1">
    <property type="nucleotide sequence ID" value="NZ_JALKII010000008.1"/>
</dbReference>
<dbReference type="PROSITE" id="PS50931">
    <property type="entry name" value="HTH_LYSR"/>
    <property type="match status" value="1"/>
</dbReference>
<organism evidence="3 4">
    <name type="scientific">Alcanivorax quisquiliarum</name>
    <dbReference type="NCBI Taxonomy" id="2933565"/>
    <lineage>
        <taxon>Bacteria</taxon>
        <taxon>Pseudomonadati</taxon>
        <taxon>Pseudomonadota</taxon>
        <taxon>Gammaproteobacteria</taxon>
        <taxon>Oceanospirillales</taxon>
        <taxon>Alcanivoracaceae</taxon>
        <taxon>Alcanivorax</taxon>
    </lineage>
</organism>
<dbReference type="PANTHER" id="PTHR30537:SF5">
    <property type="entry name" value="HTH-TYPE TRANSCRIPTIONAL ACTIVATOR TTDR-RELATED"/>
    <property type="match status" value="1"/>
</dbReference>
<dbReference type="Gene3D" id="1.10.10.10">
    <property type="entry name" value="Winged helix-like DNA-binding domain superfamily/Winged helix DNA-binding domain"/>
    <property type="match status" value="1"/>
</dbReference>
<name>A0ABT0E9A1_9GAMM</name>